<protein>
    <submittedName>
        <fullName evidence="1">Csn protein</fullName>
    </submittedName>
</protein>
<dbReference type="PATRIC" id="fig|1423770.3.peg.2186"/>
<dbReference type="RefSeq" id="WP_083477771.1">
    <property type="nucleotide sequence ID" value="NZ_AZEZ01000039.1"/>
</dbReference>
<dbReference type="Gene3D" id="3.30.386.10">
    <property type="entry name" value="Chitosanase, subunit A, domain 2"/>
    <property type="match status" value="1"/>
</dbReference>
<dbReference type="Gene3D" id="1.20.141.10">
    <property type="entry name" value="Chitosanase, subunit A, domain 1"/>
    <property type="match status" value="1"/>
</dbReference>
<dbReference type="PROSITE" id="PS60000">
    <property type="entry name" value="CHITOSANASE_46_80"/>
    <property type="match status" value="1"/>
</dbReference>
<dbReference type="EMBL" id="AZEZ01000039">
    <property type="protein sequence ID" value="KRL44564.1"/>
    <property type="molecule type" value="Genomic_DNA"/>
</dbReference>
<reference evidence="1 2" key="1">
    <citation type="journal article" date="2015" name="Genome Announc.">
        <title>Expanding the biotechnology potential of lactobacilli through comparative genomics of 213 strains and associated genera.</title>
        <authorList>
            <person name="Sun Z."/>
            <person name="Harris H.M."/>
            <person name="McCann A."/>
            <person name="Guo C."/>
            <person name="Argimon S."/>
            <person name="Zhang W."/>
            <person name="Yang X."/>
            <person name="Jeffery I.B."/>
            <person name="Cooney J.C."/>
            <person name="Kagawa T.F."/>
            <person name="Liu W."/>
            <person name="Song Y."/>
            <person name="Salvetti E."/>
            <person name="Wrobel A."/>
            <person name="Rasinkangas P."/>
            <person name="Parkhill J."/>
            <person name="Rea M.C."/>
            <person name="O'Sullivan O."/>
            <person name="Ritari J."/>
            <person name="Douillard F.P."/>
            <person name="Paul Ross R."/>
            <person name="Yang R."/>
            <person name="Briner A.E."/>
            <person name="Felis G.E."/>
            <person name="de Vos W.M."/>
            <person name="Barrangou R."/>
            <person name="Klaenhammer T.R."/>
            <person name="Caufield P.W."/>
            <person name="Cui Y."/>
            <person name="Zhang H."/>
            <person name="O'Toole P.W."/>
        </authorList>
    </citation>
    <scope>NUCLEOTIDE SEQUENCE [LARGE SCALE GENOMIC DNA]</scope>
    <source>
        <strain evidence="1 2">DSM 14500</strain>
    </source>
</reference>
<dbReference type="GO" id="GO:0005975">
    <property type="term" value="P:carbohydrate metabolic process"/>
    <property type="evidence" value="ECO:0007669"/>
    <property type="project" value="InterPro"/>
</dbReference>
<dbReference type="InterPro" id="IPR000400">
    <property type="entry name" value="Glyco_hydro_46"/>
</dbReference>
<dbReference type="GO" id="GO:0016977">
    <property type="term" value="F:chitosanase activity"/>
    <property type="evidence" value="ECO:0007669"/>
    <property type="project" value="InterPro"/>
</dbReference>
<dbReference type="GO" id="GO:0005576">
    <property type="term" value="C:extracellular region"/>
    <property type="evidence" value="ECO:0007669"/>
    <property type="project" value="InterPro"/>
</dbReference>
<evidence type="ECO:0000313" key="2">
    <source>
        <dbReference type="Proteomes" id="UP000050872"/>
    </source>
</evidence>
<dbReference type="InterPro" id="IPR023346">
    <property type="entry name" value="Lysozyme-like_dom_sf"/>
</dbReference>
<dbReference type="SUPFAM" id="SSF53955">
    <property type="entry name" value="Lysozyme-like"/>
    <property type="match status" value="1"/>
</dbReference>
<keyword evidence="2" id="KW-1185">Reference proteome</keyword>
<dbReference type="InterPro" id="IPR023099">
    <property type="entry name" value="Glyco_hydro_46_N"/>
</dbReference>
<comment type="caution">
    <text evidence="1">The sequence shown here is derived from an EMBL/GenBank/DDBJ whole genome shotgun (WGS) entry which is preliminary data.</text>
</comment>
<accession>A0A0R1QPD7</accession>
<evidence type="ECO:0000313" key="1">
    <source>
        <dbReference type="EMBL" id="KRL44564.1"/>
    </source>
</evidence>
<dbReference type="CDD" id="cd00978">
    <property type="entry name" value="chitosanase_GH46"/>
    <property type="match status" value="1"/>
</dbReference>
<sequence>MNKKRSALIIGLSLVVILLVIGFFTRSQSNHYQENHTIATGELRKTTFSLVSSAENSTTDYQKQYSYIEDIGDNRGYTAGIIGFTSATGDLRQVILRYQKLRPKNILVKYLPALKSVEGSASHVGLGKNFEKDWKKAANDSKMIQAQNYILDQQYMKPALKAAKEDNLGPLGQYIYYDAIVVHGPGNDAKSFGGIRKKAKSLDKAARFNQSGYLLIFLKVRSKVMRQEKDHKDLSRISTQVQFLKEKNLQLTRPLSWKMYGDSYHLSK</sequence>
<organism evidence="1 2">
    <name type="scientific">Companilactobacillus mindensis DSM 14500</name>
    <dbReference type="NCBI Taxonomy" id="1423770"/>
    <lineage>
        <taxon>Bacteria</taxon>
        <taxon>Bacillati</taxon>
        <taxon>Bacillota</taxon>
        <taxon>Bacilli</taxon>
        <taxon>Lactobacillales</taxon>
        <taxon>Lactobacillaceae</taxon>
        <taxon>Companilactobacillus</taxon>
    </lineage>
</organism>
<dbReference type="Pfam" id="PF01374">
    <property type="entry name" value="Glyco_hydro_46"/>
    <property type="match status" value="1"/>
</dbReference>
<dbReference type="AlphaFoldDB" id="A0A0R1QPD7"/>
<name>A0A0R1QPD7_9LACO</name>
<gene>
    <name evidence="1" type="ORF">FD29_GL002129</name>
</gene>
<proteinExistence type="predicted"/>
<dbReference type="STRING" id="1423770.FD29_GL002129"/>
<dbReference type="Proteomes" id="UP000050872">
    <property type="component" value="Unassembled WGS sequence"/>
</dbReference>